<proteinExistence type="predicted"/>
<dbReference type="Gene3D" id="1.10.10.10">
    <property type="entry name" value="Winged helix-like DNA-binding domain superfamily/Winged helix DNA-binding domain"/>
    <property type="match status" value="1"/>
</dbReference>
<dbReference type="InterPro" id="IPR036397">
    <property type="entry name" value="RNaseH_sf"/>
</dbReference>
<evidence type="ECO:0000313" key="2">
    <source>
        <dbReference type="Proteomes" id="UP001165289"/>
    </source>
</evidence>
<dbReference type="AlphaFoldDB" id="A0AAV7KC63"/>
<dbReference type="SUPFAM" id="SSF46689">
    <property type="entry name" value="Homeodomain-like"/>
    <property type="match status" value="1"/>
</dbReference>
<gene>
    <name evidence="1" type="ORF">LOD99_11011</name>
</gene>
<sequence>MNKEAKRSLIILYHNGGKSASVISKILSISRWIVYRTIKRYKETGSTQEGSENVDFILFVLLLVEARPREGRENPVRSIQGMAKDYNISTRSMVRIVKEDLGLKYWKFLEVQLLSEKWHIITNSRILAPDQNSISSSIHTIKRTQKPASVIIWVAITSDAQTPLVCIDKGAKINKEVCALKPWAGEHFNGTHWVFQQDSVPSHKAK</sequence>
<organism evidence="1 2">
    <name type="scientific">Oopsacas minuta</name>
    <dbReference type="NCBI Taxonomy" id="111878"/>
    <lineage>
        <taxon>Eukaryota</taxon>
        <taxon>Metazoa</taxon>
        <taxon>Porifera</taxon>
        <taxon>Hexactinellida</taxon>
        <taxon>Hexasterophora</taxon>
        <taxon>Lyssacinosida</taxon>
        <taxon>Leucopsacidae</taxon>
        <taxon>Oopsacas</taxon>
    </lineage>
</organism>
<evidence type="ECO:0000313" key="1">
    <source>
        <dbReference type="EMBL" id="KAI6658666.1"/>
    </source>
</evidence>
<dbReference type="GO" id="GO:0003676">
    <property type="term" value="F:nucleic acid binding"/>
    <property type="evidence" value="ECO:0007669"/>
    <property type="project" value="InterPro"/>
</dbReference>
<dbReference type="Gene3D" id="3.30.420.10">
    <property type="entry name" value="Ribonuclease H-like superfamily/Ribonuclease H"/>
    <property type="match status" value="1"/>
</dbReference>
<comment type="caution">
    <text evidence="1">The sequence shown here is derived from an EMBL/GenBank/DDBJ whole genome shotgun (WGS) entry which is preliminary data.</text>
</comment>
<dbReference type="Proteomes" id="UP001165289">
    <property type="component" value="Unassembled WGS sequence"/>
</dbReference>
<dbReference type="PANTHER" id="PTHR46068:SF1">
    <property type="entry name" value="TRANSPOSASE IS30-LIKE HTH DOMAIN-CONTAINING PROTEIN"/>
    <property type="match status" value="1"/>
</dbReference>
<evidence type="ECO:0008006" key="3">
    <source>
        <dbReference type="Google" id="ProtNLM"/>
    </source>
</evidence>
<reference evidence="1 2" key="1">
    <citation type="journal article" date="2023" name="BMC Biol.">
        <title>The compact genome of the sponge Oopsacas minuta (Hexactinellida) is lacking key metazoan core genes.</title>
        <authorList>
            <person name="Santini S."/>
            <person name="Schenkelaars Q."/>
            <person name="Jourda C."/>
            <person name="Duchesne M."/>
            <person name="Belahbib H."/>
            <person name="Rocher C."/>
            <person name="Selva M."/>
            <person name="Riesgo A."/>
            <person name="Vervoort M."/>
            <person name="Leys S.P."/>
            <person name="Kodjabachian L."/>
            <person name="Le Bivic A."/>
            <person name="Borchiellini C."/>
            <person name="Claverie J.M."/>
            <person name="Renard E."/>
        </authorList>
    </citation>
    <scope>NUCLEOTIDE SEQUENCE [LARGE SCALE GENOMIC DNA]</scope>
    <source>
        <strain evidence="1">SPO-2</strain>
    </source>
</reference>
<accession>A0AAV7KC63</accession>
<name>A0AAV7KC63_9METZ</name>
<dbReference type="InterPro" id="IPR009057">
    <property type="entry name" value="Homeodomain-like_sf"/>
</dbReference>
<protein>
    <recommendedName>
        <fullName evidence="3">Transposase</fullName>
    </recommendedName>
</protein>
<keyword evidence="2" id="KW-1185">Reference proteome</keyword>
<dbReference type="PANTHER" id="PTHR46068">
    <property type="entry name" value="PROTEIN CBG27172"/>
    <property type="match status" value="1"/>
</dbReference>
<dbReference type="EMBL" id="JAKMXF010000085">
    <property type="protein sequence ID" value="KAI6658666.1"/>
    <property type="molecule type" value="Genomic_DNA"/>
</dbReference>
<dbReference type="InterPro" id="IPR036388">
    <property type="entry name" value="WH-like_DNA-bd_sf"/>
</dbReference>